<evidence type="ECO:0000256" key="1">
    <source>
        <dbReference type="ARBA" id="ARBA00004442"/>
    </source>
</evidence>
<dbReference type="GO" id="GO:0009279">
    <property type="term" value="C:cell outer membrane"/>
    <property type="evidence" value="ECO:0007669"/>
    <property type="project" value="UniProtKB-SubCell"/>
</dbReference>
<evidence type="ECO:0000259" key="5">
    <source>
        <dbReference type="PROSITE" id="PS51127"/>
    </source>
</evidence>
<dbReference type="PANTHER" id="PTHR39576">
    <property type="entry name" value="ATTACHING AND EFFACING PROTEIN HOMOLOG-RELATED-RELATED"/>
    <property type="match status" value="1"/>
</dbReference>
<dbReference type="PROSITE" id="PS51127">
    <property type="entry name" value="BIG1"/>
    <property type="match status" value="5"/>
</dbReference>
<accession>A0AAJ3HTZ9</accession>
<dbReference type="Pfam" id="PF02369">
    <property type="entry name" value="Big_1"/>
    <property type="match status" value="9"/>
</dbReference>
<reference evidence="7 8" key="1">
    <citation type="submission" date="2016-04" db="EMBL/GenBank/DDBJ databases">
        <title>ATOL: Assembling a taxonomically balanced genome-scale reconstruction of the evolutionary history of the Enterobacteriaceae.</title>
        <authorList>
            <person name="Plunkett G.III."/>
            <person name="Neeno-Eckwall E.C."/>
            <person name="Glasner J.D."/>
            <person name="Perna N.T."/>
        </authorList>
    </citation>
    <scope>NUCLEOTIDE SEQUENCE [LARGE SCALE GENOMIC DNA]</scope>
    <source>
        <strain evidence="7 8">ATCC 700826</strain>
    </source>
</reference>
<dbReference type="InterPro" id="IPR018392">
    <property type="entry name" value="LysM"/>
</dbReference>
<dbReference type="RefSeq" id="WP_064718963.1">
    <property type="nucleotide sequence ID" value="NZ_LXEV01000016.1"/>
</dbReference>
<feature type="domain" description="Big-1" evidence="5">
    <location>
        <begin position="1029"/>
        <end position="1119"/>
    </location>
</feature>
<evidence type="ECO:0000259" key="6">
    <source>
        <dbReference type="PROSITE" id="PS51782"/>
    </source>
</evidence>
<dbReference type="Gene3D" id="2.60.40.1080">
    <property type="match status" value="1"/>
</dbReference>
<sequence length="2367" mass="259232">MTISKYGLTPQLSSIAKKVAWTNIFIQFVFPIAASIPANVFASENINENQFINKPLLRNLYQVKDGDTPESIAKNFNIKLSKLIEANPDNVSLVGKLKIKTGITLNIPNNEQRKGKWLNNISQDLPEISSDGKELAQLIVNNSALLNKETNASQYAISQVTNKANEKIEQWLNQFGHARVSLSTDKNFTLESSSADLLIPLYDQEKNLVFSQTSYHRKDSRSQINQGIGYRHFTERFMLGINAFYDYDLSRYHSRLGIGAEVWRNYFKLSANHYHRISNWRTSDDVMDYNERPANGWDIRTEGYLPAYPQLGAKLIFEQYYGKEVGLFGKDNRQENPHAYTAGLTYTPVPLITFGAERRFGLHEQSDNKFDVNVQYRLGESLSSQLNSDNVRAMRLMSGSRYDFVDRNNDIVLEYKKKTLVFLSVTPSIAGYAKEEKDLAVQIRSKYPVKQIEWSASGLIANGGKIKNNNNFNYSVILPNHISGSNNKNSYTISAVAIDEKGNRSDPVQSKITVVQSAINTQNSQFEPGFSQLPADGHTQQQLVLSIFDNDNLPVDININELSVKKQTDNSTSGSTISQFSRIDSGKYQITVTAGSSPEKLILTPYFRDNIFDSAEINFHADTKTIHIGKGNLTVIKDNSPADGISENKIKVIVTDINNNHIINYPIRFSADNGAKIIPIGYSGFYGEAQIPITNTTAGITNIKVGVADIDYPISVNFVADQNTAYIPRSLLTIKPEISPADNATEKEISLAVIDKNDNPVPNIKVILRANNQAQVKDKIVTTDKDGKASTTMVSQFADDVLLKAEVTHSHKVTEATTTFIGNLSNGQIVSITPSAPPYIADGKTKVTFTAKVTDNFNNPLPNALILWSTDRDKNVVNIQNTSSTDINGITKTTLTSTQALDVVVTATTNNHSLSAAPITFIADNQQGLITLSSDKTQLIADDQEHAILTATVKDKFGNKLPNVIVEWQSNSATTLNKQKTTTDNQGQTSNQVSTKVAGDFDVTAKLTNNEKTQITLNAIANPNSAKITLTTVNNKTQAIADNNDSITLLAHVSDKQNNPLIKHAVFWRSNHNNLSENMVKTDNNGDVKITIKGTQALLTTITATLANKQTAAQDVYFISGVADPAHSIFTLDPESIIANGQSLATGTLILKDKFDNPISKQQKFISLTGDNSTIQFSGIKETANGLYQTTIRGKKEGVSIINAKYTNTNNTFTLTQPLGFIADKQNATIQAVNVVAPFDVTANGADKVTIRAKIVDKQGNPSMEGVAVGWLTSLGKLSSPISKTDKNGIAEIALTSRQIGSAQVTAMLDSQQSLDADHIIIFNADVISADKSQLFVSPNTIISGTDKALITVKLEDKNSNLLTGLANKITLNHTTDLTFTTSSFTEKEKGVYQAQISALKAGNTILSATVNSTLIKQTAPLTVLPDAQSAKISKFDISNTKPHAGDTIIYKAYLVDNNNNPLNSGVAVTWTTDRDSLLSQPLTFTDNQGIAQVKLTRNPAGLSKINAVLNTGTFAAPDVNFVADNVDENSSEITLLPATIIANGKDKALLSLIIKDKGGNILPDQQVKGISNNPTIVFSAAKQVSPGHYEIEATGTKSGTANLSVNINGTDFKKQKALQLNADPTTWKIKSTDVDRTSIIAGDKGVNYQATIIDANDNILPNVIVSWKLLGLADDYDFSTYTDAKGIARTNITSKVAGILKVSAYLDLSNHQAISDVTVLPADIDANKSTLTTNRQSIGGDDKDEAILTVKLVDKYDNTIDGKTVNLTATTGTAHFSDNPLKPLGNGQYQTKLTSNVKADITLAAEAEGIAVAKPVMIKVTIPKPEIIFDKKIQQEIYASLPINALTFKGLPNNVDKMWSSSDPSIASIDSRKGTISMKKAGTVSITLQTAGDDHYLPAESSYPLVIEKADIGLSTKNTQINSTWDDGITQNISTSYSNSDGAINPPPLQFISLDDKILSIDNKGEITAIKPGDTKINVISEATDQFKSSTIIVNYHQEKGTLNYTFKEQVIALSDDYTNNGPIEAQKTINPIPSKAQAVWRSDDPNVVNITPDGMITKLNVGSTKLILEVLNNSYYQDYNNSYSVNVAKTPKINIDHIEFISMDTKSRETNTTNINWHPLYKTDNSFTVKWSPVGEDPHAVDFVLRDKNNTEIKRISRLNYQPKFNLKDPVVFDAIPENYLNNNNTLILDVEVFDLNDKPYKKSYNINISGIDAQSATTLMNINKNSIFIHTSNGSSTTTHCQYPSETETTHLFIKVEASLHRQDKELLYPITLSAKIRDVTLESSGQYVGTIIDSVDYPSKFTFYKNLNETMTFYYTSSSYAIDKECKNTDTGRGNLIISLTVNGNTSQVTQGFKWSGDSNITK</sequence>
<dbReference type="InterPro" id="IPR003535">
    <property type="entry name" value="Intimin/invasin_bac"/>
</dbReference>
<dbReference type="InterPro" id="IPR013783">
    <property type="entry name" value="Ig-like_fold"/>
</dbReference>
<dbReference type="SMART" id="SM00257">
    <property type="entry name" value="LysM"/>
    <property type="match status" value="1"/>
</dbReference>
<dbReference type="Proteomes" id="UP000078250">
    <property type="component" value="Unassembled WGS sequence"/>
</dbReference>
<dbReference type="Gene3D" id="2.40.160.160">
    <property type="entry name" value="Inverse autotransporter, beta-domain"/>
    <property type="match status" value="1"/>
</dbReference>
<dbReference type="PRINTS" id="PR01369">
    <property type="entry name" value="INTIMIN"/>
</dbReference>
<dbReference type="InterPro" id="IPR015217">
    <property type="entry name" value="Invasin_dom_3"/>
</dbReference>
<protein>
    <submittedName>
        <fullName evidence="7">Invasin</fullName>
    </submittedName>
</protein>
<evidence type="ECO:0000256" key="3">
    <source>
        <dbReference type="ARBA" id="ARBA00023136"/>
    </source>
</evidence>
<evidence type="ECO:0000256" key="2">
    <source>
        <dbReference type="ARBA" id="ARBA00010116"/>
    </source>
</evidence>
<feature type="domain" description="Big-1" evidence="5">
    <location>
        <begin position="929"/>
        <end position="1020"/>
    </location>
</feature>
<dbReference type="InterPro" id="IPR003344">
    <property type="entry name" value="Big_1_dom"/>
</dbReference>
<dbReference type="SMART" id="SM00634">
    <property type="entry name" value="BID_1"/>
    <property type="match status" value="12"/>
</dbReference>
<dbReference type="Pfam" id="PF09134">
    <property type="entry name" value="Invasin_D3"/>
    <property type="match status" value="3"/>
</dbReference>
<organism evidence="7 8">
    <name type="scientific">Proteus hauseri ATCC 700826</name>
    <dbReference type="NCBI Taxonomy" id="1354271"/>
    <lineage>
        <taxon>Bacteria</taxon>
        <taxon>Pseudomonadati</taxon>
        <taxon>Pseudomonadota</taxon>
        <taxon>Gammaproteobacteria</taxon>
        <taxon>Enterobacterales</taxon>
        <taxon>Morganellaceae</taxon>
        <taxon>Proteus</taxon>
    </lineage>
</organism>
<dbReference type="InterPro" id="IPR038177">
    <property type="entry name" value="IAT_beta_sf"/>
</dbReference>
<feature type="domain" description="Big-1" evidence="5">
    <location>
        <begin position="829"/>
        <end position="922"/>
    </location>
</feature>
<dbReference type="SUPFAM" id="SSF49373">
    <property type="entry name" value="Invasin/intimin cell-adhesion fragments"/>
    <property type="match status" value="13"/>
</dbReference>
<comment type="similarity">
    <text evidence="2">Belongs to the intimin/invasin family.</text>
</comment>
<dbReference type="InterPro" id="IPR051715">
    <property type="entry name" value="Intimin-Invasin_domain"/>
</dbReference>
<dbReference type="InterPro" id="IPR008964">
    <property type="entry name" value="Invasin/intimin_cell_adhesion"/>
</dbReference>
<keyword evidence="3" id="KW-0472">Membrane</keyword>
<dbReference type="InterPro" id="IPR036779">
    <property type="entry name" value="LysM_dom_sf"/>
</dbReference>
<dbReference type="FunFam" id="2.40.160.160:FF:000001">
    <property type="entry name" value="Intimin-like inverse autotransporter SinH"/>
    <property type="match status" value="1"/>
</dbReference>
<dbReference type="SUPFAM" id="SSF54106">
    <property type="entry name" value="LysM domain"/>
    <property type="match status" value="1"/>
</dbReference>
<evidence type="ECO:0000313" key="7">
    <source>
        <dbReference type="EMBL" id="OAT48489.1"/>
    </source>
</evidence>
<name>A0AAJ3HTZ9_PROHU</name>
<comment type="subcellular location">
    <subcellularLocation>
        <location evidence="1">Cell outer membrane</location>
    </subcellularLocation>
</comment>
<feature type="domain" description="Big-1" evidence="5">
    <location>
        <begin position="1231"/>
        <end position="1323"/>
    </location>
</feature>
<dbReference type="Gene3D" id="3.10.350.10">
    <property type="entry name" value="LysM domain"/>
    <property type="match status" value="1"/>
</dbReference>
<dbReference type="Pfam" id="PF11924">
    <property type="entry name" value="IAT_beta"/>
    <property type="match status" value="1"/>
</dbReference>
<gene>
    <name evidence="7" type="ORF">M997_0951</name>
</gene>
<dbReference type="PANTHER" id="PTHR39576:SF2">
    <property type="entry name" value="ATTACHING AND EFFACING PROTEIN HOMOLOG-RELATED"/>
    <property type="match status" value="1"/>
</dbReference>
<dbReference type="Gene3D" id="2.60.40.10">
    <property type="entry name" value="Immunoglobulins"/>
    <property type="match status" value="13"/>
</dbReference>
<proteinExistence type="inferred from homology"/>
<feature type="domain" description="Big-1" evidence="5">
    <location>
        <begin position="1428"/>
        <end position="1523"/>
    </location>
</feature>
<comment type="caution">
    <text evidence="7">The sequence shown here is derived from an EMBL/GenBank/DDBJ whole genome shotgun (WGS) entry which is preliminary data.</text>
</comment>
<keyword evidence="8" id="KW-1185">Reference proteome</keyword>
<keyword evidence="4" id="KW-0998">Cell outer membrane</keyword>
<dbReference type="CDD" id="cd00118">
    <property type="entry name" value="LysM"/>
    <property type="match status" value="1"/>
</dbReference>
<dbReference type="PROSITE" id="PS51782">
    <property type="entry name" value="LYSM"/>
    <property type="match status" value="1"/>
</dbReference>
<dbReference type="InterPro" id="IPR024519">
    <property type="entry name" value="IAT_beta"/>
</dbReference>
<dbReference type="EMBL" id="LXEV01000016">
    <property type="protein sequence ID" value="OAT48489.1"/>
    <property type="molecule type" value="Genomic_DNA"/>
</dbReference>
<dbReference type="Pfam" id="PF01476">
    <property type="entry name" value="LysM"/>
    <property type="match status" value="1"/>
</dbReference>
<dbReference type="GO" id="GO:0007155">
    <property type="term" value="P:cell adhesion"/>
    <property type="evidence" value="ECO:0007669"/>
    <property type="project" value="InterPro"/>
</dbReference>
<evidence type="ECO:0000313" key="8">
    <source>
        <dbReference type="Proteomes" id="UP000078250"/>
    </source>
</evidence>
<feature type="domain" description="LysM" evidence="6">
    <location>
        <begin position="59"/>
        <end position="107"/>
    </location>
</feature>
<evidence type="ECO:0000256" key="4">
    <source>
        <dbReference type="ARBA" id="ARBA00023237"/>
    </source>
</evidence>